<reference evidence="6 8" key="1">
    <citation type="journal article" date="2014" name="BMC Genomics">
        <title>Genome sequence of Anopheles sinensis provides insight into genetics basis of mosquito competence for malaria parasites.</title>
        <authorList>
            <person name="Zhou D."/>
            <person name="Zhang D."/>
            <person name="Ding G."/>
            <person name="Shi L."/>
            <person name="Hou Q."/>
            <person name="Ye Y."/>
            <person name="Xu Y."/>
            <person name="Zhou H."/>
            <person name="Xiong C."/>
            <person name="Li S."/>
            <person name="Yu J."/>
            <person name="Hong S."/>
            <person name="Yu X."/>
            <person name="Zou P."/>
            <person name="Chen C."/>
            <person name="Chang X."/>
            <person name="Wang W."/>
            <person name="Lv Y."/>
            <person name="Sun Y."/>
            <person name="Ma L."/>
            <person name="Shen B."/>
            <person name="Zhu C."/>
        </authorList>
    </citation>
    <scope>NUCLEOTIDE SEQUENCE [LARGE SCALE GENOMIC DNA]</scope>
</reference>
<dbReference type="VEuPathDB" id="VectorBase:ASIS011972"/>
<sequence length="371" mass="42486">MELLATVVLLGIALQLPCRAQEPGVYDRQDQTTEDDSGQWWESAVFYQLIPRSFRDSDGDGNGDLAGVLERFDHLLELGVTGICLGPVFRSPKRDSGYDVSNFREIDPTYGSMEQFEELLRRAKEAGVRVVLDLVPNHTSEQHEWFQKSLRRETAFLDYYVLRGAASSVEEGDESRPPNNWYHRPAWTKNSRTTPEYYLHQFGATEPDLNYRNSKVKQEMEDIIRFWLDLGVDGIRFERVNHLLEDAQFRHEPLLDPEGPLRYDNLNHIHTRDLVSNEKQYDLAPKTTPLHLIGVHCLTSTIWPEPLMITSAYTDDLESTMKWFGIAGRNGAHIAQNFGLLERLSNESRAEDFQLVIGDWLTTMPMAGGAN</sequence>
<evidence type="ECO:0000313" key="6">
    <source>
        <dbReference type="EMBL" id="KFB52488.1"/>
    </source>
</evidence>
<evidence type="ECO:0000259" key="5">
    <source>
        <dbReference type="SMART" id="SM00642"/>
    </source>
</evidence>
<evidence type="ECO:0000256" key="4">
    <source>
        <dbReference type="SAM" id="SignalP"/>
    </source>
</evidence>
<dbReference type="SMART" id="SM00642">
    <property type="entry name" value="Aamy"/>
    <property type="match status" value="1"/>
</dbReference>
<dbReference type="VEuPathDB" id="VectorBase:ASIC020732"/>
<dbReference type="STRING" id="74873.A0A084WQJ4"/>
<evidence type="ECO:0000256" key="3">
    <source>
        <dbReference type="ARBA" id="ARBA00022729"/>
    </source>
</evidence>
<dbReference type="GO" id="GO:0004558">
    <property type="term" value="F:alpha-1,4-glucosidase activity"/>
    <property type="evidence" value="ECO:0007669"/>
    <property type="project" value="UniProtKB-EC"/>
</dbReference>
<accession>A0A084WQJ4</accession>
<feature type="domain" description="Glycosyl hydrolase family 13 catalytic" evidence="5">
    <location>
        <begin position="48"/>
        <end position="333"/>
    </location>
</feature>
<dbReference type="InterPro" id="IPR006047">
    <property type="entry name" value="GH13_cat_dom"/>
</dbReference>
<dbReference type="InterPro" id="IPR017853">
    <property type="entry name" value="GH"/>
</dbReference>
<organism evidence="6">
    <name type="scientific">Anopheles sinensis</name>
    <name type="common">Mosquito</name>
    <dbReference type="NCBI Taxonomy" id="74873"/>
    <lineage>
        <taxon>Eukaryota</taxon>
        <taxon>Metazoa</taxon>
        <taxon>Ecdysozoa</taxon>
        <taxon>Arthropoda</taxon>
        <taxon>Hexapoda</taxon>
        <taxon>Insecta</taxon>
        <taxon>Pterygota</taxon>
        <taxon>Neoptera</taxon>
        <taxon>Endopterygota</taxon>
        <taxon>Diptera</taxon>
        <taxon>Nematocera</taxon>
        <taxon>Culicoidea</taxon>
        <taxon>Culicidae</taxon>
        <taxon>Anophelinae</taxon>
        <taxon>Anopheles</taxon>
    </lineage>
</organism>
<protein>
    <recommendedName>
        <fullName evidence="2">alpha-glucosidase</fullName>
        <ecNumber evidence="2">3.2.1.20</ecNumber>
    </recommendedName>
</protein>
<keyword evidence="3 4" id="KW-0732">Signal</keyword>
<feature type="signal peptide" evidence="4">
    <location>
        <begin position="1"/>
        <end position="20"/>
    </location>
</feature>
<dbReference type="OMA" id="STIWPEP"/>
<dbReference type="SUPFAM" id="SSF51445">
    <property type="entry name" value="(Trans)glycosidases"/>
    <property type="match status" value="1"/>
</dbReference>
<comment type="catalytic activity">
    <reaction evidence="1">
        <text>Hydrolysis of terminal, non-reducing (1-&gt;4)-linked alpha-D-glucose residues with release of alpha-D-glucose.</text>
        <dbReference type="EC" id="3.2.1.20"/>
    </reaction>
</comment>
<dbReference type="Gene3D" id="3.20.20.80">
    <property type="entry name" value="Glycosidases"/>
    <property type="match status" value="1"/>
</dbReference>
<dbReference type="Gene3D" id="3.90.400.10">
    <property type="entry name" value="Oligo-1,6-glucosidase, Domain 2"/>
    <property type="match status" value="1"/>
</dbReference>
<keyword evidence="8" id="KW-1185">Reference proteome</keyword>
<name>A0A084WQJ4_ANOSI</name>
<dbReference type="Proteomes" id="UP000030765">
    <property type="component" value="Unassembled WGS sequence"/>
</dbReference>
<evidence type="ECO:0000256" key="1">
    <source>
        <dbReference type="ARBA" id="ARBA00001657"/>
    </source>
</evidence>
<evidence type="ECO:0000256" key="2">
    <source>
        <dbReference type="ARBA" id="ARBA00012741"/>
    </source>
</evidence>
<dbReference type="AlphaFoldDB" id="A0A084WQJ4"/>
<dbReference type="PANTHER" id="PTHR10357:SF179">
    <property type="entry name" value="NEUTRAL AND BASIC AMINO ACID TRANSPORT PROTEIN RBAT"/>
    <property type="match status" value="1"/>
</dbReference>
<proteinExistence type="predicted"/>
<evidence type="ECO:0000313" key="8">
    <source>
        <dbReference type="Proteomes" id="UP000030765"/>
    </source>
</evidence>
<dbReference type="Pfam" id="PF00128">
    <property type="entry name" value="Alpha-amylase"/>
    <property type="match status" value="1"/>
</dbReference>
<dbReference type="GO" id="GO:0005975">
    <property type="term" value="P:carbohydrate metabolic process"/>
    <property type="evidence" value="ECO:0007669"/>
    <property type="project" value="InterPro"/>
</dbReference>
<dbReference type="EC" id="3.2.1.20" evidence="2"/>
<dbReference type="EnsemblMetazoa" id="ASIC020732-RA">
    <property type="protein sequence ID" value="ASIC020732-PA"/>
    <property type="gene ID" value="ASIC020732"/>
</dbReference>
<feature type="chain" id="PRO_5001785312" description="alpha-glucosidase" evidence="4">
    <location>
        <begin position="21"/>
        <end position="371"/>
    </location>
</feature>
<dbReference type="PANTHER" id="PTHR10357">
    <property type="entry name" value="ALPHA-AMYLASE FAMILY MEMBER"/>
    <property type="match status" value="1"/>
</dbReference>
<dbReference type="InterPro" id="IPR045857">
    <property type="entry name" value="O16G_dom_2"/>
</dbReference>
<dbReference type="EMBL" id="ATLV01025637">
    <property type="status" value="NOT_ANNOTATED_CDS"/>
    <property type="molecule type" value="Genomic_DNA"/>
</dbReference>
<evidence type="ECO:0000313" key="7">
    <source>
        <dbReference type="EnsemblMetazoa" id="ASIC020732-PA"/>
    </source>
</evidence>
<gene>
    <name evidence="6" type="ORF">ZHAS_00020732</name>
</gene>
<reference evidence="7" key="2">
    <citation type="submission" date="2020-05" db="UniProtKB">
        <authorList>
            <consortium name="EnsemblMetazoa"/>
        </authorList>
    </citation>
    <scope>IDENTIFICATION</scope>
</reference>
<dbReference type="EMBL" id="KE525396">
    <property type="protein sequence ID" value="KFB52488.1"/>
    <property type="molecule type" value="Genomic_DNA"/>
</dbReference>
<dbReference type="OrthoDB" id="7738095at2759"/>